<protein>
    <submittedName>
        <fullName evidence="2">Uncharacterized protein</fullName>
    </submittedName>
</protein>
<accession>A0A5B7CRQ8</accession>
<evidence type="ECO:0000313" key="2">
    <source>
        <dbReference type="EMBL" id="MPC10183.1"/>
    </source>
</evidence>
<gene>
    <name evidence="2" type="ORF">E2C01_002813</name>
</gene>
<dbReference type="AlphaFoldDB" id="A0A5B7CRQ8"/>
<dbReference type="Proteomes" id="UP000324222">
    <property type="component" value="Unassembled WGS sequence"/>
</dbReference>
<dbReference type="EMBL" id="VSRR010000105">
    <property type="protein sequence ID" value="MPC10183.1"/>
    <property type="molecule type" value="Genomic_DNA"/>
</dbReference>
<feature type="region of interest" description="Disordered" evidence="1">
    <location>
        <begin position="11"/>
        <end position="55"/>
    </location>
</feature>
<comment type="caution">
    <text evidence="2">The sequence shown here is derived from an EMBL/GenBank/DDBJ whole genome shotgun (WGS) entry which is preliminary data.</text>
</comment>
<evidence type="ECO:0000256" key="1">
    <source>
        <dbReference type="SAM" id="MobiDB-lite"/>
    </source>
</evidence>
<keyword evidence="3" id="KW-1185">Reference proteome</keyword>
<name>A0A5B7CRQ8_PORTR</name>
<reference evidence="2 3" key="1">
    <citation type="submission" date="2019-05" db="EMBL/GenBank/DDBJ databases">
        <title>Another draft genome of Portunus trituberculatus and its Hox gene families provides insights of decapod evolution.</title>
        <authorList>
            <person name="Jeong J.-H."/>
            <person name="Song I."/>
            <person name="Kim S."/>
            <person name="Choi T."/>
            <person name="Kim D."/>
            <person name="Ryu S."/>
            <person name="Kim W."/>
        </authorList>
    </citation>
    <scope>NUCLEOTIDE SEQUENCE [LARGE SCALE GENOMIC DNA]</scope>
    <source>
        <tissue evidence="2">Muscle</tissue>
    </source>
</reference>
<organism evidence="2 3">
    <name type="scientific">Portunus trituberculatus</name>
    <name type="common">Swimming crab</name>
    <name type="synonym">Neptunus trituberculatus</name>
    <dbReference type="NCBI Taxonomy" id="210409"/>
    <lineage>
        <taxon>Eukaryota</taxon>
        <taxon>Metazoa</taxon>
        <taxon>Ecdysozoa</taxon>
        <taxon>Arthropoda</taxon>
        <taxon>Crustacea</taxon>
        <taxon>Multicrustacea</taxon>
        <taxon>Malacostraca</taxon>
        <taxon>Eumalacostraca</taxon>
        <taxon>Eucarida</taxon>
        <taxon>Decapoda</taxon>
        <taxon>Pleocyemata</taxon>
        <taxon>Brachyura</taxon>
        <taxon>Eubrachyura</taxon>
        <taxon>Portunoidea</taxon>
        <taxon>Portunidae</taxon>
        <taxon>Portuninae</taxon>
        <taxon>Portunus</taxon>
    </lineage>
</organism>
<proteinExistence type="predicted"/>
<sequence>MYTNETLKTFHSITKKGEKTTKPINRRERKPQATKPTFTCSPAITPHRPTAPQQGWPWAVRGFVQLVTCRYPVSFGAGRTTSA</sequence>
<evidence type="ECO:0000313" key="3">
    <source>
        <dbReference type="Proteomes" id="UP000324222"/>
    </source>
</evidence>